<dbReference type="PANTHER" id="PTHR43431:SF7">
    <property type="entry name" value="OXIDOREDUCTASE, SHORT CHAIN DEHYDROGENASE_REDUCTASE FAMILY (AFU_ORTHOLOGUE AFUA_5G14000)"/>
    <property type="match status" value="1"/>
</dbReference>
<dbReference type="Proteomes" id="UP001527925">
    <property type="component" value="Unassembled WGS sequence"/>
</dbReference>
<keyword evidence="3" id="KW-1185">Reference proteome</keyword>
<proteinExistence type="predicted"/>
<evidence type="ECO:0008006" key="4">
    <source>
        <dbReference type="Google" id="ProtNLM"/>
    </source>
</evidence>
<protein>
    <recommendedName>
        <fullName evidence="4">SDR family NAD(P)-dependent oxidoreductase</fullName>
    </recommendedName>
</protein>
<name>A0ABR4N3A3_9FUNG</name>
<gene>
    <name evidence="1" type="ORF">HK105_206454</name>
    <name evidence="2" type="ORF">HK105_206465</name>
</gene>
<evidence type="ECO:0000313" key="3">
    <source>
        <dbReference type="Proteomes" id="UP001527925"/>
    </source>
</evidence>
<dbReference type="Gene3D" id="3.40.50.720">
    <property type="entry name" value="NAD(P)-binding Rossmann-like Domain"/>
    <property type="match status" value="1"/>
</dbReference>
<evidence type="ECO:0000313" key="2">
    <source>
        <dbReference type="EMBL" id="KAL2914021.1"/>
    </source>
</evidence>
<dbReference type="InterPro" id="IPR036291">
    <property type="entry name" value="NAD(P)-bd_dom_sf"/>
</dbReference>
<reference evidence="1 3" key="1">
    <citation type="submission" date="2023-09" db="EMBL/GenBank/DDBJ databases">
        <title>Pangenome analysis of Batrachochytrium dendrobatidis and related Chytrids.</title>
        <authorList>
            <person name="Yacoub M.N."/>
            <person name="Stajich J.E."/>
            <person name="James T.Y."/>
        </authorList>
    </citation>
    <scope>NUCLEOTIDE SEQUENCE [LARGE SCALE GENOMIC DNA]</scope>
    <source>
        <strain evidence="1 3">JEL0888</strain>
    </source>
</reference>
<dbReference type="InterPro" id="IPR002347">
    <property type="entry name" value="SDR_fam"/>
</dbReference>
<dbReference type="SUPFAM" id="SSF51735">
    <property type="entry name" value="NAD(P)-binding Rossmann-fold domains"/>
    <property type="match status" value="1"/>
</dbReference>
<dbReference type="EMBL" id="JADGIZ020000038">
    <property type="protein sequence ID" value="KAL2914021.1"/>
    <property type="molecule type" value="Genomic_DNA"/>
</dbReference>
<comment type="caution">
    <text evidence="1">The sequence shown here is derived from an EMBL/GenBank/DDBJ whole genome shotgun (WGS) entry which is preliminary data.</text>
</comment>
<accession>A0ABR4N3A3</accession>
<dbReference type="Pfam" id="PF00106">
    <property type="entry name" value="adh_short"/>
    <property type="match status" value="1"/>
</dbReference>
<organism evidence="1 3">
    <name type="scientific">Polyrhizophydium stewartii</name>
    <dbReference type="NCBI Taxonomy" id="2732419"/>
    <lineage>
        <taxon>Eukaryota</taxon>
        <taxon>Fungi</taxon>
        <taxon>Fungi incertae sedis</taxon>
        <taxon>Chytridiomycota</taxon>
        <taxon>Chytridiomycota incertae sedis</taxon>
        <taxon>Chytridiomycetes</taxon>
        <taxon>Rhizophydiales</taxon>
        <taxon>Rhizophydiales incertae sedis</taxon>
        <taxon>Polyrhizophydium</taxon>
    </lineage>
</organism>
<dbReference type="EMBL" id="JADGIZ020000038">
    <property type="protein sequence ID" value="KAL2914010.1"/>
    <property type="molecule type" value="Genomic_DNA"/>
</dbReference>
<dbReference type="PANTHER" id="PTHR43431">
    <property type="entry name" value="OXIDOREDUCTASE, SHORT CHAIN DEHYDROGENASE/REDUCTASE FAMILY (AFU_ORTHOLOGUE AFUA_5G14000)"/>
    <property type="match status" value="1"/>
</dbReference>
<sequence>MQRVAVIAGAGPGLGASVAKRFARDGFGVALLARNKDKLDQLRGEIEAARGKAASIVCDLSSEASIQGAVGEVFAAFPGAAVEVVVYNPRFFARGPFLETPVAKVDEAWRVLALGGFVLVQQLLPSMLKAGRGTVIFTGATAAMRGGAQFYPLSMPKFAVRSLAQSLAREFGPRGIHVVHAVIDGMIGQAGDTQGDSRLDPDAIADTLAQVASQPRSAWTHELDLRPLSESF</sequence>
<evidence type="ECO:0000313" key="1">
    <source>
        <dbReference type="EMBL" id="KAL2914010.1"/>
    </source>
</evidence>
<dbReference type="PRINTS" id="PR00081">
    <property type="entry name" value="GDHRDH"/>
</dbReference>